<dbReference type="CDD" id="cd17909">
    <property type="entry name" value="CheC_ClassI"/>
    <property type="match status" value="1"/>
</dbReference>
<dbReference type="Pfam" id="PF04509">
    <property type="entry name" value="CheC"/>
    <property type="match status" value="2"/>
</dbReference>
<feature type="domain" description="CheC-like protein" evidence="3">
    <location>
        <begin position="10"/>
        <end position="33"/>
    </location>
</feature>
<dbReference type="EMBL" id="CP029487">
    <property type="protein sequence ID" value="QCT71987.1"/>
    <property type="molecule type" value="Genomic_DNA"/>
</dbReference>
<dbReference type="AlphaFoldDB" id="A0A4P9C8Y6"/>
<evidence type="ECO:0000313" key="5">
    <source>
        <dbReference type="Proteomes" id="UP000218387"/>
    </source>
</evidence>
<dbReference type="KEGG" id="emt:CPZ25_011840"/>
<name>A0A4P9C8Y6_EUBML</name>
<dbReference type="GO" id="GO:0016787">
    <property type="term" value="F:hydrolase activity"/>
    <property type="evidence" value="ECO:0007669"/>
    <property type="project" value="UniProtKB-KW"/>
</dbReference>
<dbReference type="PANTHER" id="PTHR43693">
    <property type="entry name" value="PROTEIN PHOSPHATASE CHEZ"/>
    <property type="match status" value="1"/>
</dbReference>
<keyword evidence="1" id="KW-0145">Chemotaxis</keyword>
<dbReference type="RefSeq" id="WP_096920509.1">
    <property type="nucleotide sequence ID" value="NZ_CP029487.1"/>
</dbReference>
<keyword evidence="5" id="KW-1185">Reference proteome</keyword>
<organism evidence="4 5">
    <name type="scientific">Eubacterium maltosivorans</name>
    <dbReference type="NCBI Taxonomy" id="2041044"/>
    <lineage>
        <taxon>Bacteria</taxon>
        <taxon>Bacillati</taxon>
        <taxon>Bacillota</taxon>
        <taxon>Clostridia</taxon>
        <taxon>Eubacteriales</taxon>
        <taxon>Eubacteriaceae</taxon>
        <taxon>Eubacterium</taxon>
    </lineage>
</organism>
<dbReference type="InterPro" id="IPR028976">
    <property type="entry name" value="CheC-like_sf"/>
</dbReference>
<dbReference type="PANTHER" id="PTHR43693:SF1">
    <property type="entry name" value="PROTEIN PHOSPHATASE CHEZ"/>
    <property type="match status" value="1"/>
</dbReference>
<evidence type="ECO:0000313" key="4">
    <source>
        <dbReference type="EMBL" id="QCT71987.1"/>
    </source>
</evidence>
<dbReference type="Proteomes" id="UP000218387">
    <property type="component" value="Chromosome"/>
</dbReference>
<dbReference type="InterPro" id="IPR007597">
    <property type="entry name" value="CheC"/>
</dbReference>
<evidence type="ECO:0000259" key="3">
    <source>
        <dbReference type="Pfam" id="PF04509"/>
    </source>
</evidence>
<evidence type="ECO:0000256" key="1">
    <source>
        <dbReference type="ARBA" id="ARBA00022500"/>
    </source>
</evidence>
<proteinExistence type="predicted"/>
<dbReference type="GO" id="GO:0006935">
    <property type="term" value="P:chemotaxis"/>
    <property type="evidence" value="ECO:0007669"/>
    <property type="project" value="UniProtKB-KW"/>
</dbReference>
<protein>
    <recommendedName>
        <fullName evidence="3">CheC-like protein domain-containing protein</fullName>
    </recommendedName>
</protein>
<reference evidence="4 5" key="1">
    <citation type="submission" date="2018-05" db="EMBL/GenBank/DDBJ databases">
        <title>Genome comparison of Eubacterium sp.</title>
        <authorList>
            <person name="Feng Y."/>
            <person name="Sanchez-Andrea I."/>
            <person name="Stams A.J.M."/>
            <person name="De Vos W.M."/>
        </authorList>
    </citation>
    <scope>NUCLEOTIDE SEQUENCE [LARGE SCALE GENOMIC DNA]</scope>
    <source>
        <strain evidence="4 5">YI</strain>
    </source>
</reference>
<gene>
    <name evidence="4" type="ORF">CPZ25_011840</name>
</gene>
<sequence>MKRSEIDILSKDAFQEIGNIGSGSAVTALSHLISEEIIARQPQVIPLECDRLPEAFGKIDESAMGILLPFYGDISGMLLFVLTEPFVRELLMKTIGCPANFREMDEYKLSVIQEITNIMASSYFTAISAYMHKQIHISQPAVSIDMLGAMVTDPASWIMGLGHDTVCIENGFYLKEDSNMNHLGLMLYQESTCQLLQAVGVTL</sequence>
<dbReference type="SUPFAM" id="SSF103039">
    <property type="entry name" value="CheC-like"/>
    <property type="match status" value="1"/>
</dbReference>
<dbReference type="Gene3D" id="3.40.1550.10">
    <property type="entry name" value="CheC-like"/>
    <property type="match status" value="1"/>
</dbReference>
<feature type="domain" description="CheC-like protein" evidence="3">
    <location>
        <begin position="109"/>
        <end position="144"/>
    </location>
</feature>
<evidence type="ECO:0000256" key="2">
    <source>
        <dbReference type="ARBA" id="ARBA00022801"/>
    </source>
</evidence>
<accession>A0A4P9C8Y6</accession>
<keyword evidence="2" id="KW-0378">Hydrolase</keyword>
<dbReference type="InterPro" id="IPR050992">
    <property type="entry name" value="CheZ_family_phosphatases"/>
</dbReference>